<evidence type="ECO:0000313" key="5">
    <source>
        <dbReference type="Proteomes" id="UP000256970"/>
    </source>
</evidence>
<name>A0A383WGU3_TETOB</name>
<dbReference type="PANTHER" id="PTHR11102:SF147">
    <property type="entry name" value="SEL1L ADAPTOR SUBUNIT OF ERAD E3 UBIQUITIN LIGASE"/>
    <property type="match status" value="1"/>
</dbReference>
<evidence type="ECO:0000256" key="3">
    <source>
        <dbReference type="SAM" id="SignalP"/>
    </source>
</evidence>
<dbReference type="SUPFAM" id="SSF81901">
    <property type="entry name" value="HCP-like"/>
    <property type="match status" value="3"/>
</dbReference>
<evidence type="ECO:0000256" key="2">
    <source>
        <dbReference type="SAM" id="MobiDB-lite"/>
    </source>
</evidence>
<keyword evidence="5" id="KW-1185">Reference proteome</keyword>
<dbReference type="STRING" id="3088.A0A383WGU3"/>
<feature type="compositionally biased region" description="Low complexity" evidence="2">
    <location>
        <begin position="620"/>
        <end position="648"/>
    </location>
</feature>
<proteinExistence type="inferred from homology"/>
<dbReference type="PROSITE" id="PS51257">
    <property type="entry name" value="PROKAR_LIPOPROTEIN"/>
    <property type="match status" value="1"/>
</dbReference>
<dbReference type="InterPro" id="IPR050767">
    <property type="entry name" value="Sel1_AlgK"/>
</dbReference>
<protein>
    <submittedName>
        <fullName evidence="4">Uncharacterized protein</fullName>
    </submittedName>
</protein>
<dbReference type="InterPro" id="IPR011990">
    <property type="entry name" value="TPR-like_helical_dom_sf"/>
</dbReference>
<evidence type="ECO:0000313" key="4">
    <source>
        <dbReference type="EMBL" id="SZX76715.1"/>
    </source>
</evidence>
<feature type="region of interest" description="Disordered" evidence="2">
    <location>
        <begin position="620"/>
        <end position="710"/>
    </location>
</feature>
<dbReference type="Proteomes" id="UP000256970">
    <property type="component" value="Unassembled WGS sequence"/>
</dbReference>
<dbReference type="Pfam" id="PF08238">
    <property type="entry name" value="Sel1"/>
    <property type="match status" value="8"/>
</dbReference>
<evidence type="ECO:0000256" key="1">
    <source>
        <dbReference type="ARBA" id="ARBA00038101"/>
    </source>
</evidence>
<comment type="similarity">
    <text evidence="1">Belongs to the sel-1 family.</text>
</comment>
<sequence>MQASSKARTSFTRAVLILLLAAGSCASGKDEKQPDPAALLQQALQYRDKVGATGREQKLAAGLLKEAAGLASAKQHAGKDPAAVPVPGMPELVFVPGGSAAALRELAKCYQRGKGVDVNHKLSLELFRRAAELGDAEAQGAMAMRMAFGLHHSNSFEGSSIRHFGRPDEASALLHYYFGAANGDAFSRAALGYRHTFGLGVPKSCWTAVSYYQPVAEAVVQEAVDAYKTQGPLGSSSGHGLPQIERIRLNVHANQGIKPDRQREVLQYYQYSADRGNIDAQTAVGTLLNLGTHGVSRDHSAAAHYLARAAAAGNDEAMAHLGHMHGAGMGMPQDFAKAHQYFSQSAARNNPLGLYGLGYLFLSGSGVEQNHELALKYFQQAAEQGDRDAHFYLGAMYMHGLGMRRRSLSKAFMHYFQAAQAGHVQAMYNTAVMHMAGKGTPKSCKPALSNLKALVEKGPLAASLQAGHEAFFRGQHGQALLLYLQASELGMEIGQSNAAWMLDRGFAHAGHQAASVATALFKRSAEQGNVMSLLQLGDCYYYGSGVEQRQQALEQQVRAALAQGAPPEDQQLAAAIAAQIGMQIPQGPAATAGDAAAAATAAGAAAAARSGEASAAAGGAAGVAAGPGASSSSGSGGAATSSNGAEAARQQNGVAEDERKQRDEAEPAASSSASQGVDAGSSSAAGVSAASSSRQDADSADGRVGSGADS</sequence>
<feature type="compositionally biased region" description="Low complexity" evidence="2">
    <location>
        <begin position="667"/>
        <end position="694"/>
    </location>
</feature>
<dbReference type="InterPro" id="IPR006597">
    <property type="entry name" value="Sel1-like"/>
</dbReference>
<feature type="chain" id="PRO_5016838467" evidence="3">
    <location>
        <begin position="28"/>
        <end position="710"/>
    </location>
</feature>
<dbReference type="Gene3D" id="1.25.40.10">
    <property type="entry name" value="Tetratricopeptide repeat domain"/>
    <property type="match status" value="2"/>
</dbReference>
<dbReference type="SMART" id="SM00671">
    <property type="entry name" value="SEL1"/>
    <property type="match status" value="10"/>
</dbReference>
<dbReference type="EMBL" id="FNXT01001265">
    <property type="protein sequence ID" value="SZX76715.1"/>
    <property type="molecule type" value="Genomic_DNA"/>
</dbReference>
<organism evidence="4 5">
    <name type="scientific">Tetradesmus obliquus</name>
    <name type="common">Green alga</name>
    <name type="synonym">Acutodesmus obliquus</name>
    <dbReference type="NCBI Taxonomy" id="3088"/>
    <lineage>
        <taxon>Eukaryota</taxon>
        <taxon>Viridiplantae</taxon>
        <taxon>Chlorophyta</taxon>
        <taxon>core chlorophytes</taxon>
        <taxon>Chlorophyceae</taxon>
        <taxon>CS clade</taxon>
        <taxon>Sphaeropleales</taxon>
        <taxon>Scenedesmaceae</taxon>
        <taxon>Tetradesmus</taxon>
    </lineage>
</organism>
<feature type="signal peptide" evidence="3">
    <location>
        <begin position="1"/>
        <end position="27"/>
    </location>
</feature>
<dbReference type="AlphaFoldDB" id="A0A383WGU3"/>
<gene>
    <name evidence="4" type="ORF">BQ4739_LOCUS17087</name>
</gene>
<reference evidence="4 5" key="1">
    <citation type="submission" date="2016-10" db="EMBL/GenBank/DDBJ databases">
        <authorList>
            <person name="Cai Z."/>
        </authorList>
    </citation>
    <scope>NUCLEOTIDE SEQUENCE [LARGE SCALE GENOMIC DNA]</scope>
</reference>
<feature type="compositionally biased region" description="Basic and acidic residues" evidence="2">
    <location>
        <begin position="656"/>
        <end position="665"/>
    </location>
</feature>
<keyword evidence="3" id="KW-0732">Signal</keyword>
<dbReference type="PANTHER" id="PTHR11102">
    <property type="entry name" value="SEL-1-LIKE PROTEIN"/>
    <property type="match status" value="1"/>
</dbReference>
<accession>A0A383WGU3</accession>